<evidence type="ECO:0000313" key="3">
    <source>
        <dbReference type="Proteomes" id="UP001216907"/>
    </source>
</evidence>
<keyword evidence="1" id="KW-0812">Transmembrane</keyword>
<dbReference type="RefSeq" id="WP_277864497.1">
    <property type="nucleotide sequence ID" value="NZ_JARRAG010000003.1"/>
</dbReference>
<feature type="transmembrane region" description="Helical" evidence="1">
    <location>
        <begin position="20"/>
        <end position="44"/>
    </location>
</feature>
<dbReference type="EMBL" id="JARRAG010000003">
    <property type="protein sequence ID" value="MDG3008170.1"/>
    <property type="molecule type" value="Genomic_DNA"/>
</dbReference>
<keyword evidence="1" id="KW-0472">Membrane</keyword>
<comment type="caution">
    <text evidence="2">The sequence shown here is derived from an EMBL/GenBank/DDBJ whole genome shotgun (WGS) entry which is preliminary data.</text>
</comment>
<evidence type="ECO:0000256" key="1">
    <source>
        <dbReference type="SAM" id="Phobius"/>
    </source>
</evidence>
<gene>
    <name evidence="2" type="ORF">PZE19_30760</name>
</gene>
<feature type="transmembrane region" description="Helical" evidence="1">
    <location>
        <begin position="80"/>
        <end position="97"/>
    </location>
</feature>
<evidence type="ECO:0000313" key="2">
    <source>
        <dbReference type="EMBL" id="MDG3008170.1"/>
    </source>
</evidence>
<accession>A0ABT6FLD2</accession>
<keyword evidence="1" id="KW-1133">Transmembrane helix</keyword>
<proteinExistence type="predicted"/>
<organism evidence="2 3">
    <name type="scientific">Paludisphaera mucosa</name>
    <dbReference type="NCBI Taxonomy" id="3030827"/>
    <lineage>
        <taxon>Bacteria</taxon>
        <taxon>Pseudomonadati</taxon>
        <taxon>Planctomycetota</taxon>
        <taxon>Planctomycetia</taxon>
        <taxon>Isosphaerales</taxon>
        <taxon>Isosphaeraceae</taxon>
        <taxon>Paludisphaera</taxon>
    </lineage>
</organism>
<protein>
    <submittedName>
        <fullName evidence="2">Uncharacterized protein</fullName>
    </submittedName>
</protein>
<dbReference type="Proteomes" id="UP001216907">
    <property type="component" value="Unassembled WGS sequence"/>
</dbReference>
<keyword evidence="3" id="KW-1185">Reference proteome</keyword>
<reference evidence="2 3" key="1">
    <citation type="submission" date="2023-03" db="EMBL/GenBank/DDBJ databases">
        <title>Paludisphaera mucosa sp. nov. a novel planctomycete from northern fen.</title>
        <authorList>
            <person name="Ivanova A."/>
        </authorList>
    </citation>
    <scope>NUCLEOTIDE SEQUENCE [LARGE SCALE GENOMIC DNA]</scope>
    <source>
        <strain evidence="2 3">Pla2</strain>
    </source>
</reference>
<sequence>MDLEQDRPNVVGEVRPRAFFMPLLIGQVVAILLLGAAFSVGGFLGADLVILNRKPVHGVSALALGLGSSAALALVFSPLYAVFVCLGLWAFSLVRPLKVRVTPMERPPGEGDDLGARPSA</sequence>
<name>A0ABT6FLD2_9BACT</name>